<dbReference type="AlphaFoldDB" id="A0A434A7I5"/>
<reference evidence="10" key="1">
    <citation type="journal article" date="2019" name="Syst. Appl. Microbiol.">
        <title>Flavobacterium circumlabens sp. nov. and Flavobacterium cupreum sp. nov., two psychrotrophic species isolated from Antarctic environmental samples.</title>
        <authorList>
            <person name="Kralova S."/>
            <person name="Busse H.-J."/>
            <person name="Svec P."/>
            <person name="Maslanova I."/>
            <person name="Stankova E."/>
            <person name="Bartak M."/>
            <person name="Sedlacek I."/>
        </authorList>
    </citation>
    <scope>NUCLEOTIDE SEQUENCE [LARGE SCALE GENOMIC DNA]</scope>
    <source>
        <strain evidence="10">CCM 8825</strain>
    </source>
</reference>
<dbReference type="SUPFAM" id="SSF48452">
    <property type="entry name" value="TPR-like"/>
    <property type="match status" value="1"/>
</dbReference>
<evidence type="ECO:0000259" key="8">
    <source>
        <dbReference type="Pfam" id="PF14322"/>
    </source>
</evidence>
<accession>A0A434A7I5</accession>
<dbReference type="Pfam" id="PF14322">
    <property type="entry name" value="SusD-like_3"/>
    <property type="match status" value="1"/>
</dbReference>
<keyword evidence="3 6" id="KW-0732">Signal</keyword>
<evidence type="ECO:0000313" key="10">
    <source>
        <dbReference type="Proteomes" id="UP000288102"/>
    </source>
</evidence>
<dbReference type="GO" id="GO:0009279">
    <property type="term" value="C:cell outer membrane"/>
    <property type="evidence" value="ECO:0007669"/>
    <property type="project" value="UniProtKB-SubCell"/>
</dbReference>
<evidence type="ECO:0000313" key="9">
    <source>
        <dbReference type="EMBL" id="RUT70264.1"/>
    </source>
</evidence>
<sequence length="459" mass="50661">MKNIIFKFSISLMLLCFFCNCDSFVEIDLPPGQLNTPSVFEDRTTANAAMADLYAKLRDSGLITGNGTGLSNLMGNYTDELIYYGSATTGIPPFYNNTLTANNGTVASFWNDSYNQIYSANAIIQGVAASVSLRQPDKDQLTGEALFVRALIHFYLVNLYGAVPYITTTDYEINRHAGRLATELVYQSIITDLVQAQNLIEEDYVVAERIRPNKGAAIALLARVYLYHGDWAEASNTASVVLNDSQYGLESNANMVFLKGSTSTIWQFKPMAEGVNTAEGGNFVFTSGPPPFVALREDLVNAFEAGDHRRISWIGTVSDGSTTWYFANKYKEQTNTGSSVEYSIVLRLSEQFLIRAEARARQGELSGAKDDLNVVRHAAGLGDTPAVSQQEIIDAILRERRVELFTEYGHRFFDLKRSNALDTTLSTVKTGWNTTDALLPVPETELLLNPNLAPQNTGY</sequence>
<evidence type="ECO:0000259" key="7">
    <source>
        <dbReference type="Pfam" id="PF07980"/>
    </source>
</evidence>
<dbReference type="InterPro" id="IPR012944">
    <property type="entry name" value="SusD_RagB_dom"/>
</dbReference>
<dbReference type="Proteomes" id="UP000288102">
    <property type="component" value="Unassembled WGS sequence"/>
</dbReference>
<dbReference type="InterPro" id="IPR033985">
    <property type="entry name" value="SusD-like_N"/>
</dbReference>
<gene>
    <name evidence="9" type="ORF">D0817_10615</name>
</gene>
<dbReference type="OrthoDB" id="621570at2"/>
<proteinExistence type="inferred from homology"/>
<feature type="domain" description="SusD-like N-terminal" evidence="8">
    <location>
        <begin position="94"/>
        <end position="226"/>
    </location>
</feature>
<dbReference type="InterPro" id="IPR011990">
    <property type="entry name" value="TPR-like_helical_dom_sf"/>
</dbReference>
<evidence type="ECO:0000256" key="5">
    <source>
        <dbReference type="ARBA" id="ARBA00023237"/>
    </source>
</evidence>
<comment type="caution">
    <text evidence="9">The sequence shown here is derived from an EMBL/GenBank/DDBJ whole genome shotgun (WGS) entry which is preliminary data.</text>
</comment>
<organism evidence="9 10">
    <name type="scientific">Flavobacterium cupreum</name>
    <dbReference type="NCBI Taxonomy" id="2133766"/>
    <lineage>
        <taxon>Bacteria</taxon>
        <taxon>Pseudomonadati</taxon>
        <taxon>Bacteroidota</taxon>
        <taxon>Flavobacteriia</taxon>
        <taxon>Flavobacteriales</taxon>
        <taxon>Flavobacteriaceae</taxon>
        <taxon>Flavobacterium</taxon>
    </lineage>
</organism>
<keyword evidence="5" id="KW-0998">Cell outer membrane</keyword>
<keyword evidence="4" id="KW-0472">Membrane</keyword>
<comment type="subcellular location">
    <subcellularLocation>
        <location evidence="1">Cell outer membrane</location>
    </subcellularLocation>
</comment>
<evidence type="ECO:0000256" key="1">
    <source>
        <dbReference type="ARBA" id="ARBA00004442"/>
    </source>
</evidence>
<evidence type="ECO:0000256" key="2">
    <source>
        <dbReference type="ARBA" id="ARBA00006275"/>
    </source>
</evidence>
<protein>
    <submittedName>
        <fullName evidence="9">RagB/SusD family nutrient uptake outer membrane protein</fullName>
    </submittedName>
</protein>
<comment type="similarity">
    <text evidence="2">Belongs to the SusD family.</text>
</comment>
<dbReference type="EMBL" id="QWDM01000006">
    <property type="protein sequence ID" value="RUT70264.1"/>
    <property type="molecule type" value="Genomic_DNA"/>
</dbReference>
<dbReference type="Gene3D" id="1.25.40.390">
    <property type="match status" value="1"/>
</dbReference>
<keyword evidence="10" id="KW-1185">Reference proteome</keyword>
<feature type="signal peptide" evidence="6">
    <location>
        <begin position="1"/>
        <end position="23"/>
    </location>
</feature>
<dbReference type="Pfam" id="PF07980">
    <property type="entry name" value="SusD_RagB"/>
    <property type="match status" value="1"/>
</dbReference>
<feature type="domain" description="RagB/SusD" evidence="7">
    <location>
        <begin position="319"/>
        <end position="459"/>
    </location>
</feature>
<dbReference type="RefSeq" id="WP_127338353.1">
    <property type="nucleotide sequence ID" value="NZ_QWDM01000006.1"/>
</dbReference>
<evidence type="ECO:0000256" key="4">
    <source>
        <dbReference type="ARBA" id="ARBA00023136"/>
    </source>
</evidence>
<name>A0A434A7I5_9FLAO</name>
<evidence type="ECO:0000256" key="6">
    <source>
        <dbReference type="SAM" id="SignalP"/>
    </source>
</evidence>
<dbReference type="CDD" id="cd08977">
    <property type="entry name" value="SusD"/>
    <property type="match status" value="1"/>
</dbReference>
<feature type="chain" id="PRO_5019114619" evidence="6">
    <location>
        <begin position="24"/>
        <end position="459"/>
    </location>
</feature>
<evidence type="ECO:0000256" key="3">
    <source>
        <dbReference type="ARBA" id="ARBA00022729"/>
    </source>
</evidence>